<proteinExistence type="inferred from homology"/>
<dbReference type="EMBL" id="KQ257450">
    <property type="protein sequence ID" value="KND04693.1"/>
    <property type="molecule type" value="Genomic_DNA"/>
</dbReference>
<evidence type="ECO:0000313" key="11">
    <source>
        <dbReference type="EMBL" id="KND04693.1"/>
    </source>
</evidence>
<evidence type="ECO:0000256" key="7">
    <source>
        <dbReference type="ARBA" id="ARBA00022777"/>
    </source>
</evidence>
<evidence type="ECO:0000259" key="10">
    <source>
        <dbReference type="Pfam" id="PF05770"/>
    </source>
</evidence>
<dbReference type="OMA" id="QHLYNRQ"/>
<sequence>MSPTIVLAFTENKHTKSGWAGFSEYAKYGLTDPQFGVLSYSGDQCAWLMARSYRIQGYDVHILNLDESSHDASADIVIHKLTNILDRAEDGDPKAVEQVQKFESFVANTPVLDPLPAVRRLLKRERTMVLLQDIIQKTRKENVTLFHIAPFAVLSRAELLSQKYVNLVKFPAVIKHVTAASSQAAHQMAIVPSSQQLNTALTELAGPPESPSADKWFLQEWVNHDGVIFKVFVVGDHVHTVVRPSLQNITSGHGIFHFDSQKIPKSFAEDSASHSNSNLPTFATRLSSDARKAKELELDTGRAHEIARVLAKELQLTLFGFDLIVESGTGQHFVIDINYCPGYDGVPNFHAKVLHVIQQKIQKDSKSARRV</sequence>
<keyword evidence="5" id="KW-0479">Metal-binding</keyword>
<evidence type="ECO:0000256" key="3">
    <source>
        <dbReference type="ARBA" id="ARBA00012017"/>
    </source>
</evidence>
<evidence type="ECO:0000256" key="5">
    <source>
        <dbReference type="ARBA" id="ARBA00022723"/>
    </source>
</evidence>
<dbReference type="GO" id="GO:0032957">
    <property type="term" value="P:inositol trisphosphate metabolic process"/>
    <property type="evidence" value="ECO:0007669"/>
    <property type="project" value="InterPro"/>
</dbReference>
<reference evidence="11 12" key="1">
    <citation type="submission" date="2009-08" db="EMBL/GenBank/DDBJ databases">
        <title>The Genome Sequence of Spizellomyces punctatus strain DAOM BR117.</title>
        <authorList>
            <consortium name="The Broad Institute Genome Sequencing Platform"/>
            <person name="Russ C."/>
            <person name="Cuomo C."/>
            <person name="Shea T."/>
            <person name="Young S.K."/>
            <person name="Zeng Q."/>
            <person name="Koehrsen M."/>
            <person name="Haas B."/>
            <person name="Borodovsky M."/>
            <person name="Guigo R."/>
            <person name="Alvarado L."/>
            <person name="Berlin A."/>
            <person name="Bochicchio J."/>
            <person name="Borenstein D."/>
            <person name="Chapman S."/>
            <person name="Chen Z."/>
            <person name="Engels R."/>
            <person name="Freedman E."/>
            <person name="Gellesch M."/>
            <person name="Goldberg J."/>
            <person name="Griggs A."/>
            <person name="Gujja S."/>
            <person name="Heiman D."/>
            <person name="Hepburn T."/>
            <person name="Howarth C."/>
            <person name="Jen D."/>
            <person name="Larson L."/>
            <person name="Lewis B."/>
            <person name="Mehta T."/>
            <person name="Park D."/>
            <person name="Pearson M."/>
            <person name="Roberts A."/>
            <person name="Saif S."/>
            <person name="Shenoy N."/>
            <person name="Sisk P."/>
            <person name="Stolte C."/>
            <person name="Sykes S."/>
            <person name="Thomson T."/>
            <person name="Walk T."/>
            <person name="White J."/>
            <person name="Yandava C."/>
            <person name="Burger G."/>
            <person name="Gray M.W."/>
            <person name="Holland P.W.H."/>
            <person name="King N."/>
            <person name="Lang F.B.F."/>
            <person name="Roger A.J."/>
            <person name="Ruiz-Trillo I."/>
            <person name="Lander E."/>
            <person name="Nusbaum C."/>
        </authorList>
    </citation>
    <scope>NUCLEOTIDE SEQUENCE [LARGE SCALE GENOMIC DNA]</scope>
    <source>
        <strain evidence="11 12">DAOM BR117</strain>
    </source>
</reference>
<evidence type="ECO:0000256" key="8">
    <source>
        <dbReference type="ARBA" id="ARBA00022840"/>
    </source>
</evidence>
<dbReference type="OrthoDB" id="25308at2759"/>
<evidence type="ECO:0000256" key="9">
    <source>
        <dbReference type="ARBA" id="ARBA00022842"/>
    </source>
</evidence>
<dbReference type="VEuPathDB" id="FungiDB:SPPG_00404"/>
<dbReference type="EC" id="2.7.1.159" evidence="3"/>
<dbReference type="GO" id="GO:0000287">
    <property type="term" value="F:magnesium ion binding"/>
    <property type="evidence" value="ECO:0007669"/>
    <property type="project" value="InterPro"/>
</dbReference>
<keyword evidence="12" id="KW-1185">Reference proteome</keyword>
<evidence type="ECO:0000313" key="12">
    <source>
        <dbReference type="Proteomes" id="UP000053201"/>
    </source>
</evidence>
<dbReference type="eggNOG" id="ENOG502QQS1">
    <property type="taxonomic scope" value="Eukaryota"/>
</dbReference>
<evidence type="ECO:0000256" key="4">
    <source>
        <dbReference type="ARBA" id="ARBA00022679"/>
    </source>
</evidence>
<dbReference type="GeneID" id="27684133"/>
<evidence type="ECO:0000256" key="2">
    <source>
        <dbReference type="ARBA" id="ARBA00009601"/>
    </source>
</evidence>
<dbReference type="GO" id="GO:0005737">
    <property type="term" value="C:cytoplasm"/>
    <property type="evidence" value="ECO:0007669"/>
    <property type="project" value="TreeGrafter"/>
</dbReference>
<keyword evidence="7" id="KW-0418">Kinase</keyword>
<dbReference type="GO" id="GO:0047325">
    <property type="term" value="F:inositol-3,4,5,6-tetrakisphosphate 1-kinase activity"/>
    <property type="evidence" value="ECO:0007669"/>
    <property type="project" value="InterPro"/>
</dbReference>
<dbReference type="Proteomes" id="UP000053201">
    <property type="component" value="Unassembled WGS sequence"/>
</dbReference>
<accession>A0A0L0HUB3</accession>
<dbReference type="Gene3D" id="3.30.470.20">
    <property type="entry name" value="ATP-grasp fold, B domain"/>
    <property type="match status" value="1"/>
</dbReference>
<dbReference type="InParanoid" id="A0A0L0HUB3"/>
<gene>
    <name evidence="11" type="ORF">SPPG_00404</name>
</gene>
<keyword evidence="9" id="KW-0460">Magnesium</keyword>
<dbReference type="GO" id="GO:0005524">
    <property type="term" value="F:ATP binding"/>
    <property type="evidence" value="ECO:0007669"/>
    <property type="project" value="UniProtKB-KW"/>
</dbReference>
<dbReference type="STRING" id="645134.A0A0L0HUB3"/>
<dbReference type="PANTHER" id="PTHR14217:SF1">
    <property type="entry name" value="INOSITOL-TETRAKISPHOSPHATE 1-KINASE"/>
    <property type="match status" value="1"/>
</dbReference>
<dbReference type="InterPro" id="IPR040464">
    <property type="entry name" value="InsP(3)kin_ATP-grasp"/>
</dbReference>
<dbReference type="InterPro" id="IPR008656">
    <property type="entry name" value="Inositol_tetrakis-P_1-kinase"/>
</dbReference>
<keyword evidence="4" id="KW-0808">Transferase</keyword>
<dbReference type="PANTHER" id="PTHR14217">
    <property type="entry name" value="INOSITOL-TETRAKISPHOSPHATE 1-KINASE"/>
    <property type="match status" value="1"/>
</dbReference>
<dbReference type="AlphaFoldDB" id="A0A0L0HUB3"/>
<comment type="similarity">
    <text evidence="2">Belongs to the ITPK1 family.</text>
</comment>
<keyword evidence="6" id="KW-0547">Nucleotide-binding</keyword>
<dbReference type="SUPFAM" id="SSF56059">
    <property type="entry name" value="Glutathione synthetase ATP-binding domain-like"/>
    <property type="match status" value="1"/>
</dbReference>
<dbReference type="Pfam" id="PF05770">
    <property type="entry name" value="Ins134_P3_kin"/>
    <property type="match status" value="1"/>
</dbReference>
<protein>
    <recommendedName>
        <fullName evidence="3">inositol-1,3,4-trisphosphate 5/6-kinase</fullName>
        <ecNumber evidence="3">2.7.1.159</ecNumber>
    </recommendedName>
</protein>
<dbReference type="RefSeq" id="XP_016612732.1">
    <property type="nucleotide sequence ID" value="XM_016748732.1"/>
</dbReference>
<feature type="domain" description="Inositol 1,3,4-trisphosphate 5/6-kinase ATP-grasp" evidence="10">
    <location>
        <begin position="159"/>
        <end position="355"/>
    </location>
</feature>
<evidence type="ECO:0000256" key="6">
    <source>
        <dbReference type="ARBA" id="ARBA00022741"/>
    </source>
</evidence>
<organism evidence="11 12">
    <name type="scientific">Spizellomyces punctatus (strain DAOM BR117)</name>
    <dbReference type="NCBI Taxonomy" id="645134"/>
    <lineage>
        <taxon>Eukaryota</taxon>
        <taxon>Fungi</taxon>
        <taxon>Fungi incertae sedis</taxon>
        <taxon>Chytridiomycota</taxon>
        <taxon>Chytridiomycota incertae sedis</taxon>
        <taxon>Chytridiomycetes</taxon>
        <taxon>Spizellomycetales</taxon>
        <taxon>Spizellomycetaceae</taxon>
        <taxon>Spizellomyces</taxon>
    </lineage>
</organism>
<comment type="cofactor">
    <cofactor evidence="1">
        <name>Mg(2+)</name>
        <dbReference type="ChEBI" id="CHEBI:18420"/>
    </cofactor>
</comment>
<dbReference type="GO" id="GO:0052725">
    <property type="term" value="F:inositol-1,3,4-trisphosphate 6-kinase activity"/>
    <property type="evidence" value="ECO:0007669"/>
    <property type="project" value="InterPro"/>
</dbReference>
<keyword evidence="8" id="KW-0067">ATP-binding</keyword>
<dbReference type="GO" id="GO:0052726">
    <property type="term" value="F:inositol-1,3,4-trisphosphate 5-kinase activity"/>
    <property type="evidence" value="ECO:0007669"/>
    <property type="project" value="InterPro"/>
</dbReference>
<name>A0A0L0HUB3_SPIPD</name>
<evidence type="ECO:0000256" key="1">
    <source>
        <dbReference type="ARBA" id="ARBA00001946"/>
    </source>
</evidence>